<dbReference type="Pfam" id="PF05183">
    <property type="entry name" value="RdRP"/>
    <property type="match status" value="1"/>
</dbReference>
<sequence>MQSPEKFLSLFTSAPSAAPLLEFGINTRYNDFLIKFGVDIEYKSPPGKPTQVYRNTYQLKIPFSLIKRVCRLQTDDGEVALAVSLEMPPFVWRKTNDIKSTHDVKPTNDATNNIMEWRESQAWFRQTGIDKSPGTPDSIIQLRRMDPILDVGRWLTYYFVLGKGAVESEDYTTIFKVLTDHNVSTTWTATVNKVPGDASEVWKWADELSPSKVGESSFSWIQELMPTRLELSPNVQYQLEVCISNNWLSECNLTSEFVAKLAAMDPTRATRLLEKVADGKQRHFSPMEIFKLESRLGIKTRKSTKFSSLVRAAIITPTTIYFYTPVIETSNRIVRQYKQYEDRFLRVKFTDERWKGRIMTNEDESMNEVFTRVKRTMRNGIRVGNLHYEFLAFNGSQVRENGAYFFAASGSLTAEKIRMGMGNLGHIDVVAKYAARLGQCLSTTKGMSLGVHIQRIPDIERNGFCFTDGVGKISPFLAQMVAQEIGLGTAAGDYPSVFQFHLGGCKGVLAVDPAVKGKVVQIRPSQEKFPARHQGLEICRFSQFSATYLNLQLILVLEALGVPATVFTNKMAEQLHDLEAAMKDEKIAVELLNRNVDFNGMTITMAEMICDGFMGAQDPFLKSCLHLWRAWRIKYLKEKARLSVDQGAFVLGCVDETGTLKGHSNKTPRGSKREEDLPEIFLQISEPMNPGKYTVITGVCILARNPSLHPGDIRVVKAVDAPQLHHLKDCVVLPQTGDRDLANMCSGGDLDGDDYLVMWDPDLLPEEWNYEPMDYKAPPPVRSKGPVTVHDITSFFVMHMKNDTVGLIASAHRYWADKAEDGVKSTPCLELASLHSMAVDYAKTGVPARYPKNIRFKPPYPHWAEKSHTYKSTRVLGKLYDAVDRIPFEPVWNLPFDKRITEAYTLSDEMIHEAAIVKQQYDEAVRRIMTQYGIGNEFQVWTTFIMEHNQNNDYKFSTDFGEKAETLKQNIRDVCFEKAGTTPQDRDWDKLGPFIAAMYVATAKDVADACERHKGAEADGSDKKMTCESMPFMSFPWIFHRELGQIANKRSTLMVSRPAPKKIHLENSFRLSPLPDISTADGVVHEGELLDVHHKDEAEQPFEMLPLEAVLSPDTVSKNKISKDEDKIEPENEEKEKDEDEEEMGEEVVMEEMSNFMDVTNRKLARWK</sequence>
<comment type="catalytic activity">
    <reaction evidence="7 8">
        <text>RNA(n) + a ribonucleoside 5'-triphosphate = RNA(n+1) + diphosphate</text>
        <dbReference type="Rhea" id="RHEA:21248"/>
        <dbReference type="Rhea" id="RHEA-COMP:14527"/>
        <dbReference type="Rhea" id="RHEA-COMP:17342"/>
        <dbReference type="ChEBI" id="CHEBI:33019"/>
        <dbReference type="ChEBI" id="CHEBI:61557"/>
        <dbReference type="ChEBI" id="CHEBI:140395"/>
        <dbReference type="EC" id="2.7.7.48"/>
    </reaction>
</comment>
<evidence type="ECO:0000256" key="5">
    <source>
        <dbReference type="ARBA" id="ARBA00022884"/>
    </source>
</evidence>
<evidence type="ECO:0000256" key="3">
    <source>
        <dbReference type="ARBA" id="ARBA00022679"/>
    </source>
</evidence>
<dbReference type="GO" id="GO:0003723">
    <property type="term" value="F:RNA binding"/>
    <property type="evidence" value="ECO:0007669"/>
    <property type="project" value="UniProtKB-KW"/>
</dbReference>
<dbReference type="InterPro" id="IPR058752">
    <property type="entry name" value="RDRP_C_head"/>
</dbReference>
<dbReference type="GO" id="GO:0030422">
    <property type="term" value="P:siRNA processing"/>
    <property type="evidence" value="ECO:0007669"/>
    <property type="project" value="TreeGrafter"/>
</dbReference>
<name>A0A6A7C1U1_9PEZI</name>
<evidence type="ECO:0000256" key="8">
    <source>
        <dbReference type="RuleBase" id="RU363098"/>
    </source>
</evidence>
<dbReference type="GO" id="GO:0031380">
    <property type="term" value="C:nuclear RNA-directed RNA polymerase complex"/>
    <property type="evidence" value="ECO:0007669"/>
    <property type="project" value="TreeGrafter"/>
</dbReference>
<proteinExistence type="inferred from homology"/>
<dbReference type="Proteomes" id="UP000799421">
    <property type="component" value="Unassembled WGS sequence"/>
</dbReference>
<gene>
    <name evidence="12" type="ORF">K470DRAFT_281494</name>
</gene>
<evidence type="ECO:0000256" key="2">
    <source>
        <dbReference type="ARBA" id="ARBA00022484"/>
    </source>
</evidence>
<keyword evidence="6" id="KW-0943">RNA-mediated gene silencing</keyword>
<evidence type="ECO:0000313" key="12">
    <source>
        <dbReference type="EMBL" id="KAF2861471.1"/>
    </source>
</evidence>
<dbReference type="InterPro" id="IPR057596">
    <property type="entry name" value="RDRP_core"/>
</dbReference>
<keyword evidence="5 8" id="KW-0694">RNA-binding</keyword>
<feature type="compositionally biased region" description="Acidic residues" evidence="9">
    <location>
        <begin position="1131"/>
        <end position="1150"/>
    </location>
</feature>
<keyword evidence="2 8" id="KW-0696">RNA-directed RNA polymerase</keyword>
<evidence type="ECO:0000259" key="11">
    <source>
        <dbReference type="Pfam" id="PF26253"/>
    </source>
</evidence>
<dbReference type="EMBL" id="MU005972">
    <property type="protein sequence ID" value="KAF2861471.1"/>
    <property type="molecule type" value="Genomic_DNA"/>
</dbReference>
<feature type="compositionally biased region" description="Basic and acidic residues" evidence="9">
    <location>
        <begin position="1121"/>
        <end position="1130"/>
    </location>
</feature>
<evidence type="ECO:0000256" key="6">
    <source>
        <dbReference type="ARBA" id="ARBA00023158"/>
    </source>
</evidence>
<dbReference type="EC" id="2.7.7.48" evidence="8"/>
<dbReference type="OrthoDB" id="6513042at2759"/>
<comment type="similarity">
    <text evidence="1 8">Belongs to the RdRP family.</text>
</comment>
<keyword evidence="3 8" id="KW-0808">Transferase</keyword>
<reference evidence="12" key="1">
    <citation type="journal article" date="2020" name="Stud. Mycol.">
        <title>101 Dothideomycetes genomes: a test case for predicting lifestyles and emergence of pathogens.</title>
        <authorList>
            <person name="Haridas S."/>
            <person name="Albert R."/>
            <person name="Binder M."/>
            <person name="Bloem J."/>
            <person name="Labutti K."/>
            <person name="Salamov A."/>
            <person name="Andreopoulos B."/>
            <person name="Baker S."/>
            <person name="Barry K."/>
            <person name="Bills G."/>
            <person name="Bluhm B."/>
            <person name="Cannon C."/>
            <person name="Castanera R."/>
            <person name="Culley D."/>
            <person name="Daum C."/>
            <person name="Ezra D."/>
            <person name="Gonzalez J."/>
            <person name="Henrissat B."/>
            <person name="Kuo A."/>
            <person name="Liang C."/>
            <person name="Lipzen A."/>
            <person name="Lutzoni F."/>
            <person name="Magnuson J."/>
            <person name="Mondo S."/>
            <person name="Nolan M."/>
            <person name="Ohm R."/>
            <person name="Pangilinan J."/>
            <person name="Park H.-J."/>
            <person name="Ramirez L."/>
            <person name="Alfaro M."/>
            <person name="Sun H."/>
            <person name="Tritt A."/>
            <person name="Yoshinaga Y."/>
            <person name="Zwiers L.-H."/>
            <person name="Turgeon B."/>
            <person name="Goodwin S."/>
            <person name="Spatafora J."/>
            <person name="Crous P."/>
            <person name="Grigoriev I."/>
        </authorList>
    </citation>
    <scope>NUCLEOTIDE SEQUENCE</scope>
    <source>
        <strain evidence="12">CBS 480.64</strain>
    </source>
</reference>
<evidence type="ECO:0000256" key="1">
    <source>
        <dbReference type="ARBA" id="ARBA00005762"/>
    </source>
</evidence>
<evidence type="ECO:0000256" key="9">
    <source>
        <dbReference type="SAM" id="MobiDB-lite"/>
    </source>
</evidence>
<accession>A0A6A7C1U1</accession>
<dbReference type="PANTHER" id="PTHR23079:SF55">
    <property type="entry name" value="RNA-DIRECTED RNA POLYMERASE"/>
    <property type="match status" value="1"/>
</dbReference>
<dbReference type="PANTHER" id="PTHR23079">
    <property type="entry name" value="RNA-DEPENDENT RNA POLYMERASE"/>
    <property type="match status" value="1"/>
</dbReference>
<feature type="domain" description="RDRP C-terminal head" evidence="11">
    <location>
        <begin position="907"/>
        <end position="1048"/>
    </location>
</feature>
<feature type="domain" description="RDRP core" evidence="10">
    <location>
        <begin position="315"/>
        <end position="883"/>
    </location>
</feature>
<keyword evidence="4 8" id="KW-0548">Nucleotidyltransferase</keyword>
<protein>
    <recommendedName>
        <fullName evidence="8">RNA-dependent RNA polymerase</fullName>
        <ecNumber evidence="8">2.7.7.48</ecNumber>
    </recommendedName>
</protein>
<feature type="region of interest" description="Disordered" evidence="9">
    <location>
        <begin position="1116"/>
        <end position="1154"/>
    </location>
</feature>
<dbReference type="GO" id="GO:0003968">
    <property type="term" value="F:RNA-directed RNA polymerase activity"/>
    <property type="evidence" value="ECO:0007669"/>
    <property type="project" value="UniProtKB-KW"/>
</dbReference>
<dbReference type="Pfam" id="PF26253">
    <property type="entry name" value="RdRP_head"/>
    <property type="match status" value="1"/>
</dbReference>
<keyword evidence="13" id="KW-1185">Reference proteome</keyword>
<dbReference type="InterPro" id="IPR007855">
    <property type="entry name" value="RDRP"/>
</dbReference>
<evidence type="ECO:0000256" key="4">
    <source>
        <dbReference type="ARBA" id="ARBA00022695"/>
    </source>
</evidence>
<organism evidence="12 13">
    <name type="scientific">Piedraia hortae CBS 480.64</name>
    <dbReference type="NCBI Taxonomy" id="1314780"/>
    <lineage>
        <taxon>Eukaryota</taxon>
        <taxon>Fungi</taxon>
        <taxon>Dikarya</taxon>
        <taxon>Ascomycota</taxon>
        <taxon>Pezizomycotina</taxon>
        <taxon>Dothideomycetes</taxon>
        <taxon>Dothideomycetidae</taxon>
        <taxon>Capnodiales</taxon>
        <taxon>Piedraiaceae</taxon>
        <taxon>Piedraia</taxon>
    </lineage>
</organism>
<dbReference type="AlphaFoldDB" id="A0A6A7C1U1"/>
<evidence type="ECO:0000256" key="7">
    <source>
        <dbReference type="ARBA" id="ARBA00048744"/>
    </source>
</evidence>
<evidence type="ECO:0000313" key="13">
    <source>
        <dbReference type="Proteomes" id="UP000799421"/>
    </source>
</evidence>
<evidence type="ECO:0000259" key="10">
    <source>
        <dbReference type="Pfam" id="PF05183"/>
    </source>
</evidence>